<dbReference type="Proteomes" id="UP000036947">
    <property type="component" value="Unassembled WGS sequence"/>
</dbReference>
<keyword evidence="2" id="KW-1185">Reference proteome</keyword>
<organism evidence="1 2">
    <name type="scientific">Tolypocladium ophioglossoides (strain CBS 100239)</name>
    <name type="common">Snaketongue truffleclub</name>
    <name type="synonym">Elaphocordyceps ophioglossoides</name>
    <dbReference type="NCBI Taxonomy" id="1163406"/>
    <lineage>
        <taxon>Eukaryota</taxon>
        <taxon>Fungi</taxon>
        <taxon>Dikarya</taxon>
        <taxon>Ascomycota</taxon>
        <taxon>Pezizomycotina</taxon>
        <taxon>Sordariomycetes</taxon>
        <taxon>Hypocreomycetidae</taxon>
        <taxon>Hypocreales</taxon>
        <taxon>Ophiocordycipitaceae</taxon>
        <taxon>Tolypocladium</taxon>
    </lineage>
</organism>
<dbReference type="EMBL" id="LFRF01000008">
    <property type="protein sequence ID" value="KND91693.1"/>
    <property type="molecule type" value="Genomic_DNA"/>
</dbReference>
<feature type="non-terminal residue" evidence="1">
    <location>
        <position position="141"/>
    </location>
</feature>
<evidence type="ECO:0000313" key="2">
    <source>
        <dbReference type="Proteomes" id="UP000036947"/>
    </source>
</evidence>
<dbReference type="OrthoDB" id="4777439at2759"/>
<dbReference type="AlphaFoldDB" id="A0A0L0NC92"/>
<gene>
    <name evidence="1" type="ORF">TOPH_03870</name>
</gene>
<accession>A0A0L0NC92</accession>
<comment type="caution">
    <text evidence="1">The sequence shown here is derived from an EMBL/GenBank/DDBJ whole genome shotgun (WGS) entry which is preliminary data.</text>
</comment>
<proteinExistence type="predicted"/>
<protein>
    <submittedName>
        <fullName evidence="1">Uncharacterized protein</fullName>
    </submittedName>
</protein>
<sequence>MSLASHWPRCVVATSSHQRPTSKSPIATEPLEFPQLHNGGFNQPQHTIALERARAADQSLIRFRVAPDYARAMQFIDRVFDLHCLLLSLIPKHGKQWLDKNRDTRVVDFGGVYIEVWVPKELIGIVEGDLVALKKKMAFIR</sequence>
<name>A0A0L0NC92_TOLOC</name>
<evidence type="ECO:0000313" key="1">
    <source>
        <dbReference type="EMBL" id="KND91693.1"/>
    </source>
</evidence>
<reference evidence="1 2" key="1">
    <citation type="journal article" date="2015" name="BMC Genomics">
        <title>The genome of the truffle-parasite Tolypocladium ophioglossoides and the evolution of antifungal peptaibiotics.</title>
        <authorList>
            <person name="Quandt C.A."/>
            <person name="Bushley K.E."/>
            <person name="Spatafora J.W."/>
        </authorList>
    </citation>
    <scope>NUCLEOTIDE SEQUENCE [LARGE SCALE GENOMIC DNA]</scope>
    <source>
        <strain evidence="1 2">CBS 100239</strain>
    </source>
</reference>